<name>A0A5S3XL04_9GAMM</name>
<dbReference type="OrthoDB" id="128473at2"/>
<evidence type="ECO:0000313" key="2">
    <source>
        <dbReference type="EMBL" id="TMP41946.1"/>
    </source>
</evidence>
<dbReference type="InterPro" id="IPR013324">
    <property type="entry name" value="RNA_pol_sigma_r3/r4-like"/>
</dbReference>
<feature type="domain" description="RNA polymerase sigma-70 ECF-like HTH" evidence="1">
    <location>
        <begin position="18"/>
        <end position="200"/>
    </location>
</feature>
<keyword evidence="4" id="KW-1185">Reference proteome</keyword>
<sequence length="205" mass="23824">MHKKKHLLRIDWSLIMKNDVTLLIQKWKAGCVESENELKSAIFLHLKTSLKKHKANLQKNNPELSLMPNTTSFLNEYFIYFAPPTKDYFSRKQYLKDVSTFIRNALVSELRKIHASKRGNLITHTSLSQLDQQTIIENEQYTIFDEAISLLKNKSESCYEVALFYYFLGMTGDEIANELSLSTGKVYRQLDIANAFLRSKFVDTL</sequence>
<dbReference type="Gene3D" id="1.10.10.10">
    <property type="entry name" value="Winged helix-like DNA-binding domain superfamily/Winged helix DNA-binding domain"/>
    <property type="match status" value="1"/>
</dbReference>
<evidence type="ECO:0000259" key="1">
    <source>
        <dbReference type="Pfam" id="PF07638"/>
    </source>
</evidence>
<reference evidence="3" key="3">
    <citation type="submission" date="2019-09" db="EMBL/GenBank/DDBJ databases">
        <title>Co-occurence of chitin degradation, pigmentation and bioactivity in marine Pseudoalteromonas.</title>
        <authorList>
            <person name="Sonnenschein E.C."/>
            <person name="Bech P.K."/>
        </authorList>
    </citation>
    <scope>NUCLEOTIDE SEQUENCE</scope>
    <source>
        <strain evidence="3">S2231</strain>
    </source>
</reference>
<dbReference type="InterPro" id="IPR053812">
    <property type="entry name" value="HTH_Sigma70_ECF-like"/>
</dbReference>
<evidence type="ECO:0000313" key="5">
    <source>
        <dbReference type="Proteomes" id="UP000307706"/>
    </source>
</evidence>
<gene>
    <name evidence="3" type="ORF">CWB96_19125</name>
    <name evidence="2" type="ORF">CWB97_13375</name>
</gene>
<dbReference type="InterPro" id="IPR036388">
    <property type="entry name" value="WH-like_DNA-bd_sf"/>
</dbReference>
<evidence type="ECO:0000313" key="3">
    <source>
        <dbReference type="EMBL" id="TMP54503.1"/>
    </source>
</evidence>
<dbReference type="EMBL" id="PNCL01000122">
    <property type="protein sequence ID" value="TMP54503.1"/>
    <property type="molecule type" value="Genomic_DNA"/>
</dbReference>
<dbReference type="EMBL" id="PNCK01000046">
    <property type="protein sequence ID" value="TMP41946.1"/>
    <property type="molecule type" value="Genomic_DNA"/>
</dbReference>
<dbReference type="Pfam" id="PF07638">
    <property type="entry name" value="Sigma70_ECF"/>
    <property type="match status" value="1"/>
</dbReference>
<reference evidence="3 5" key="1">
    <citation type="submission" date="2017-12" db="EMBL/GenBank/DDBJ databases">
        <authorList>
            <person name="Paulsen S."/>
            <person name="Gram L.K."/>
        </authorList>
    </citation>
    <scope>NUCLEOTIDE SEQUENCE [LARGE SCALE GENOMIC DNA]</scope>
    <source>
        <strain evidence="3 5">S2231</strain>
        <strain evidence="2">S2233</strain>
    </source>
</reference>
<dbReference type="AlphaFoldDB" id="A0A5S3XL04"/>
<accession>A0A5S3XL04</accession>
<comment type="caution">
    <text evidence="3">The sequence shown here is derived from an EMBL/GenBank/DDBJ whole genome shotgun (WGS) entry which is preliminary data.</text>
</comment>
<dbReference type="Proteomes" id="UP000305730">
    <property type="component" value="Unassembled WGS sequence"/>
</dbReference>
<dbReference type="Proteomes" id="UP000307706">
    <property type="component" value="Unassembled WGS sequence"/>
</dbReference>
<organism evidence="3 5">
    <name type="scientific">Pseudoalteromonas citrea</name>
    <dbReference type="NCBI Taxonomy" id="43655"/>
    <lineage>
        <taxon>Bacteria</taxon>
        <taxon>Pseudomonadati</taxon>
        <taxon>Pseudomonadota</taxon>
        <taxon>Gammaproteobacteria</taxon>
        <taxon>Alteromonadales</taxon>
        <taxon>Pseudoalteromonadaceae</taxon>
        <taxon>Pseudoalteromonas</taxon>
    </lineage>
</organism>
<dbReference type="SUPFAM" id="SSF88659">
    <property type="entry name" value="Sigma3 and sigma4 domains of RNA polymerase sigma factors"/>
    <property type="match status" value="1"/>
</dbReference>
<reference evidence="4 5" key="2">
    <citation type="submission" date="2019-06" db="EMBL/GenBank/DDBJ databases">
        <title>Co-occurence of chitin degradation, pigmentation and bioactivity in marine Pseudoalteromonas.</title>
        <authorList>
            <person name="Sonnenschein E.C."/>
            <person name="Bech P.K."/>
        </authorList>
    </citation>
    <scope>NUCLEOTIDE SEQUENCE [LARGE SCALE GENOMIC DNA]</scope>
    <source>
        <strain evidence="5">S2231</strain>
        <strain evidence="2 4">S2233</strain>
    </source>
</reference>
<proteinExistence type="predicted"/>
<protein>
    <recommendedName>
        <fullName evidence="1">RNA polymerase sigma-70 ECF-like HTH domain-containing protein</fullName>
    </recommendedName>
</protein>
<evidence type="ECO:0000313" key="4">
    <source>
        <dbReference type="Proteomes" id="UP000305730"/>
    </source>
</evidence>